<dbReference type="Pfam" id="PF01171">
    <property type="entry name" value="ATP_bind_3"/>
    <property type="match status" value="1"/>
</dbReference>
<keyword evidence="10" id="KW-0694">RNA-binding</keyword>
<dbReference type="InterPro" id="IPR014729">
    <property type="entry name" value="Rossmann-like_a/b/a_fold"/>
</dbReference>
<dbReference type="NCBIfam" id="NF007972">
    <property type="entry name" value="PRK10696.1"/>
    <property type="match status" value="1"/>
</dbReference>
<accession>A0ABM7WYM0</accession>
<evidence type="ECO:0000256" key="9">
    <source>
        <dbReference type="ARBA" id="ARBA00022842"/>
    </source>
</evidence>
<dbReference type="CDD" id="cd24138">
    <property type="entry name" value="TtcA-like"/>
    <property type="match status" value="1"/>
</dbReference>
<evidence type="ECO:0000256" key="12">
    <source>
        <dbReference type="ARBA" id="ARBA00023014"/>
    </source>
</evidence>
<keyword evidence="9" id="KW-0460">Magnesium</keyword>
<feature type="domain" description="tRNA(Ile)-lysidine/2-thiocytidine synthase N-terminal" evidence="13">
    <location>
        <begin position="31"/>
        <end position="192"/>
    </location>
</feature>
<keyword evidence="8" id="KW-0067">ATP-binding</keyword>
<dbReference type="EMBL" id="AP025591">
    <property type="protein sequence ID" value="BDG04603.1"/>
    <property type="molecule type" value="Genomic_DNA"/>
</dbReference>
<dbReference type="SUPFAM" id="SSF52402">
    <property type="entry name" value="Adenine nucleotide alpha hydrolases-like"/>
    <property type="match status" value="1"/>
</dbReference>
<keyword evidence="4" id="KW-0808">Transferase</keyword>
<evidence type="ECO:0000256" key="8">
    <source>
        <dbReference type="ARBA" id="ARBA00022840"/>
    </source>
</evidence>
<dbReference type="Gene3D" id="3.40.50.620">
    <property type="entry name" value="HUPs"/>
    <property type="match status" value="1"/>
</dbReference>
<keyword evidence="1" id="KW-0004">4Fe-4S</keyword>
<evidence type="ECO:0000313" key="14">
    <source>
        <dbReference type="EMBL" id="BDG04603.1"/>
    </source>
</evidence>
<evidence type="ECO:0000256" key="1">
    <source>
        <dbReference type="ARBA" id="ARBA00022485"/>
    </source>
</evidence>
<dbReference type="PANTHER" id="PTHR43686:SF1">
    <property type="entry name" value="AMINOTRAN_5 DOMAIN-CONTAINING PROTEIN"/>
    <property type="match status" value="1"/>
</dbReference>
<keyword evidence="3" id="KW-0820">tRNA-binding</keyword>
<keyword evidence="11" id="KW-0408">Iron</keyword>
<evidence type="ECO:0000256" key="10">
    <source>
        <dbReference type="ARBA" id="ARBA00022884"/>
    </source>
</evidence>
<keyword evidence="15" id="KW-1185">Reference proteome</keyword>
<keyword evidence="2" id="KW-0963">Cytoplasm</keyword>
<keyword evidence="12" id="KW-0411">Iron-sulfur</keyword>
<proteinExistence type="inferred from homology"/>
<reference evidence="15" key="1">
    <citation type="journal article" date="2022" name="Int. J. Syst. Evol. Microbiol.">
        <title>Anaeromyxobacter oryzae sp. nov., Anaeromyxobacter diazotrophicus sp. nov. and Anaeromyxobacter paludicola sp. nov., isolated from paddy soils.</title>
        <authorList>
            <person name="Itoh H."/>
            <person name="Xu Z."/>
            <person name="Mise K."/>
            <person name="Masuda Y."/>
            <person name="Ushijima N."/>
            <person name="Hayakawa C."/>
            <person name="Shiratori Y."/>
            <person name="Senoo K."/>
        </authorList>
    </citation>
    <scope>NUCLEOTIDE SEQUENCE [LARGE SCALE GENOMIC DNA]</scope>
    <source>
        <strain evidence="15">Red232</strain>
    </source>
</reference>
<name>A0ABM7WYM0_9BACT</name>
<keyword evidence="5" id="KW-0819">tRNA processing</keyword>
<keyword evidence="7" id="KW-0547">Nucleotide-binding</keyword>
<dbReference type="Proteomes" id="UP001162891">
    <property type="component" value="Chromosome"/>
</dbReference>
<evidence type="ECO:0000313" key="15">
    <source>
        <dbReference type="Proteomes" id="UP001162891"/>
    </source>
</evidence>
<protein>
    <recommendedName>
        <fullName evidence="13">tRNA(Ile)-lysidine/2-thiocytidine synthase N-terminal domain-containing protein</fullName>
    </recommendedName>
</protein>
<evidence type="ECO:0000256" key="7">
    <source>
        <dbReference type="ARBA" id="ARBA00022741"/>
    </source>
</evidence>
<evidence type="ECO:0000256" key="4">
    <source>
        <dbReference type="ARBA" id="ARBA00022679"/>
    </source>
</evidence>
<evidence type="ECO:0000259" key="13">
    <source>
        <dbReference type="Pfam" id="PF01171"/>
    </source>
</evidence>
<keyword evidence="6" id="KW-0479">Metal-binding</keyword>
<evidence type="ECO:0000256" key="6">
    <source>
        <dbReference type="ARBA" id="ARBA00022723"/>
    </source>
</evidence>
<dbReference type="InterPro" id="IPR011063">
    <property type="entry name" value="TilS/TtcA_N"/>
</dbReference>
<dbReference type="InterPro" id="IPR012089">
    <property type="entry name" value="tRNA_Cyd_32_2_STrfase"/>
</dbReference>
<gene>
    <name evidence="14" type="ORF">AMOR_35990</name>
</gene>
<organism evidence="14 15">
    <name type="scientific">Anaeromyxobacter oryzae</name>
    <dbReference type="NCBI Taxonomy" id="2918170"/>
    <lineage>
        <taxon>Bacteria</taxon>
        <taxon>Pseudomonadati</taxon>
        <taxon>Myxococcota</taxon>
        <taxon>Myxococcia</taxon>
        <taxon>Myxococcales</taxon>
        <taxon>Cystobacterineae</taxon>
        <taxon>Anaeromyxobacteraceae</taxon>
        <taxon>Anaeromyxobacter</taxon>
    </lineage>
</organism>
<dbReference type="HAMAP" id="MF_01850">
    <property type="entry name" value="TtcA"/>
    <property type="match status" value="1"/>
</dbReference>
<dbReference type="InterPro" id="IPR035107">
    <property type="entry name" value="tRNA_thiolation_TtcA_Ctu1"/>
</dbReference>
<dbReference type="PANTHER" id="PTHR43686">
    <property type="entry name" value="SULFURTRANSFERASE-RELATED"/>
    <property type="match status" value="1"/>
</dbReference>
<dbReference type="PIRSF" id="PIRSF004976">
    <property type="entry name" value="ATPase_YdaO"/>
    <property type="match status" value="1"/>
</dbReference>
<evidence type="ECO:0000256" key="3">
    <source>
        <dbReference type="ARBA" id="ARBA00022555"/>
    </source>
</evidence>
<dbReference type="RefSeq" id="WP_248353027.1">
    <property type="nucleotide sequence ID" value="NZ_AP025591.1"/>
</dbReference>
<evidence type="ECO:0000256" key="11">
    <source>
        <dbReference type="ARBA" id="ARBA00023004"/>
    </source>
</evidence>
<evidence type="ECO:0000256" key="5">
    <source>
        <dbReference type="ARBA" id="ARBA00022694"/>
    </source>
</evidence>
<evidence type="ECO:0000256" key="2">
    <source>
        <dbReference type="ARBA" id="ARBA00022490"/>
    </source>
</evidence>
<sequence length="287" mass="31346">MNDVARLEKRLLRATARAITDFELVGDGDRIMVAVSGGKDSYTLLHLLMRLQQRAPVRFDLLAVNLDQGQPGYPAEIVERHFQAVGVPYRMLHRDTYSVVRRLVPEGKTTCPVCSRLRRGVLYNAAVELGCNKIALGHHRDDLVETLLLSALYSGALKSMPPRLHAQDGRNIVVRPLCYAAEEDIAAFATAMAFPIVPCDLCGSQPNLRRKRVKALLAELSAEHPAVKGNLLNALAHVVPSHLLDRGLLRQVAAATGRDPWIDADEDEDACGAEAAALVALGAGERR</sequence>